<keyword evidence="1 2" id="KW-0238">DNA-binding</keyword>
<evidence type="ECO:0000256" key="1">
    <source>
        <dbReference type="ARBA" id="ARBA00023125"/>
    </source>
</evidence>
<feature type="DNA-binding region" description="H-T-H motif" evidence="2">
    <location>
        <begin position="24"/>
        <end position="43"/>
    </location>
</feature>
<sequence length="190" mass="22209">MICIRDRIIKAVIEEIQLKGVKFPLDNLAKQLGISKKTLYKYFSSKVEMLDAVIDYTFEDMDKKAIAIIENDQLSLIEKIKGVITVLPDHYEFIDQNILDQIKRYYPEQWIKMDTLLKSDWELLRNLIEQGIREGVIINRNVSLIMKVIIESINSTLNQKFYLENRITVPEALSEIVDILLYGISTKNKR</sequence>
<dbReference type="Gene3D" id="1.10.357.10">
    <property type="entry name" value="Tetracycline Repressor, domain 2"/>
    <property type="match status" value="1"/>
</dbReference>
<gene>
    <name evidence="4" type="ORF">SAMN05878482_106360</name>
</gene>
<evidence type="ECO:0000256" key="2">
    <source>
        <dbReference type="PROSITE-ProRule" id="PRU00335"/>
    </source>
</evidence>
<evidence type="ECO:0000313" key="5">
    <source>
        <dbReference type="Proteomes" id="UP000185829"/>
    </source>
</evidence>
<evidence type="ECO:0000313" key="4">
    <source>
        <dbReference type="EMBL" id="SIR87926.1"/>
    </source>
</evidence>
<dbReference type="PANTHER" id="PTHR30328:SF54">
    <property type="entry name" value="HTH-TYPE TRANSCRIPTIONAL REPRESSOR SCO4008"/>
    <property type="match status" value="1"/>
</dbReference>
<dbReference type="Proteomes" id="UP000185829">
    <property type="component" value="Unassembled WGS sequence"/>
</dbReference>
<organism evidence="4 5">
    <name type="scientific">Peribacillus simplex</name>
    <dbReference type="NCBI Taxonomy" id="1478"/>
    <lineage>
        <taxon>Bacteria</taxon>
        <taxon>Bacillati</taxon>
        <taxon>Bacillota</taxon>
        <taxon>Bacilli</taxon>
        <taxon>Bacillales</taxon>
        <taxon>Bacillaceae</taxon>
        <taxon>Peribacillus</taxon>
    </lineage>
</organism>
<evidence type="ECO:0000259" key="3">
    <source>
        <dbReference type="PROSITE" id="PS50977"/>
    </source>
</evidence>
<name>A0A9X8RCI9_9BACI</name>
<dbReference type="InterPro" id="IPR001647">
    <property type="entry name" value="HTH_TetR"/>
</dbReference>
<dbReference type="PANTHER" id="PTHR30328">
    <property type="entry name" value="TRANSCRIPTIONAL REPRESSOR"/>
    <property type="match status" value="1"/>
</dbReference>
<dbReference type="SUPFAM" id="SSF46689">
    <property type="entry name" value="Homeodomain-like"/>
    <property type="match status" value="1"/>
</dbReference>
<dbReference type="GO" id="GO:0006355">
    <property type="term" value="P:regulation of DNA-templated transcription"/>
    <property type="evidence" value="ECO:0007669"/>
    <property type="project" value="UniProtKB-ARBA"/>
</dbReference>
<dbReference type="InterPro" id="IPR050109">
    <property type="entry name" value="HTH-type_TetR-like_transc_reg"/>
</dbReference>
<dbReference type="InterPro" id="IPR009057">
    <property type="entry name" value="Homeodomain-like_sf"/>
</dbReference>
<reference evidence="4 5" key="1">
    <citation type="submission" date="2017-01" db="EMBL/GenBank/DDBJ databases">
        <authorList>
            <person name="Varghese N."/>
            <person name="Submissions S."/>
        </authorList>
    </citation>
    <scope>NUCLEOTIDE SEQUENCE [LARGE SCALE GENOMIC DNA]</scope>
    <source>
        <strain evidence="4 5">RUG2-6</strain>
    </source>
</reference>
<dbReference type="PRINTS" id="PR00455">
    <property type="entry name" value="HTHTETR"/>
</dbReference>
<dbReference type="GO" id="GO:0003677">
    <property type="term" value="F:DNA binding"/>
    <property type="evidence" value="ECO:0007669"/>
    <property type="project" value="UniProtKB-UniRule"/>
</dbReference>
<dbReference type="InterPro" id="IPR036271">
    <property type="entry name" value="Tet_transcr_reg_TetR-rel_C_sf"/>
</dbReference>
<dbReference type="RefSeq" id="WP_311316570.1">
    <property type="nucleotide sequence ID" value="NZ_FTMX01000006.1"/>
</dbReference>
<proteinExistence type="predicted"/>
<dbReference type="Gene3D" id="1.10.10.60">
    <property type="entry name" value="Homeodomain-like"/>
    <property type="match status" value="1"/>
</dbReference>
<comment type="caution">
    <text evidence="4">The sequence shown here is derived from an EMBL/GenBank/DDBJ whole genome shotgun (WGS) entry which is preliminary data.</text>
</comment>
<dbReference type="EMBL" id="FTMX01000006">
    <property type="protein sequence ID" value="SIR87926.1"/>
    <property type="molecule type" value="Genomic_DNA"/>
</dbReference>
<accession>A0A9X8RCI9</accession>
<dbReference type="Pfam" id="PF00440">
    <property type="entry name" value="TetR_N"/>
    <property type="match status" value="1"/>
</dbReference>
<dbReference type="SUPFAM" id="SSF48498">
    <property type="entry name" value="Tetracyclin repressor-like, C-terminal domain"/>
    <property type="match status" value="1"/>
</dbReference>
<dbReference type="AlphaFoldDB" id="A0A9X8RCI9"/>
<dbReference type="PROSITE" id="PS50977">
    <property type="entry name" value="HTH_TETR_2"/>
    <property type="match status" value="1"/>
</dbReference>
<protein>
    <submittedName>
        <fullName evidence="4">Transcriptional regulator, TetR family</fullName>
    </submittedName>
</protein>
<feature type="domain" description="HTH tetR-type" evidence="3">
    <location>
        <begin position="2"/>
        <end position="61"/>
    </location>
</feature>